<sequence>MFSVVLYFYSRSLSTFLRTTLYVSPRLSH</sequence>
<dbReference type="EMBL" id="BK015274">
    <property type="protein sequence ID" value="DAD99074.1"/>
    <property type="molecule type" value="Genomic_DNA"/>
</dbReference>
<name>A0A8S5NXX8_9CAUD</name>
<protein>
    <submittedName>
        <fullName evidence="1">Uncharacterized protein</fullName>
    </submittedName>
</protein>
<reference evidence="1" key="1">
    <citation type="journal article" date="2021" name="Proc. Natl. Acad. Sci. U.S.A.">
        <title>A Catalog of Tens of Thousands of Viruses from Human Metagenomes Reveals Hidden Associations with Chronic Diseases.</title>
        <authorList>
            <person name="Tisza M.J."/>
            <person name="Buck C.B."/>
        </authorList>
    </citation>
    <scope>NUCLEOTIDE SEQUENCE</scope>
    <source>
        <strain evidence="1">Ct4Ap70</strain>
    </source>
</reference>
<organism evidence="1">
    <name type="scientific">Siphoviridae sp. ct4Ap70</name>
    <dbReference type="NCBI Taxonomy" id="2825328"/>
    <lineage>
        <taxon>Viruses</taxon>
        <taxon>Duplodnaviria</taxon>
        <taxon>Heunggongvirae</taxon>
        <taxon>Uroviricota</taxon>
        <taxon>Caudoviricetes</taxon>
    </lineage>
</organism>
<evidence type="ECO:0000313" key="1">
    <source>
        <dbReference type="EMBL" id="DAD99074.1"/>
    </source>
</evidence>
<proteinExistence type="predicted"/>
<accession>A0A8S5NXX8</accession>